<keyword evidence="1" id="KW-0863">Zinc-finger</keyword>
<keyword evidence="4" id="KW-0548">Nucleotidyltransferase</keyword>
<dbReference type="InterPro" id="IPR032567">
    <property type="entry name" value="RTL1-rel"/>
</dbReference>
<name>A0ABQ4ZNW3_9ASTR</name>
<evidence type="ECO:0000313" key="5">
    <source>
        <dbReference type="Proteomes" id="UP001151760"/>
    </source>
</evidence>
<dbReference type="Gene3D" id="4.10.60.10">
    <property type="entry name" value="Zinc finger, CCHC-type"/>
    <property type="match status" value="1"/>
</dbReference>
<keyword evidence="4" id="KW-0808">Transferase</keyword>
<keyword evidence="4" id="KW-0695">RNA-directed DNA polymerase</keyword>
<feature type="domain" description="CCHC-type" evidence="3">
    <location>
        <begin position="253"/>
        <end position="267"/>
    </location>
</feature>
<comment type="caution">
    <text evidence="4">The sequence shown here is derived from an EMBL/GenBank/DDBJ whole genome shotgun (WGS) entry which is preliminary data.</text>
</comment>
<keyword evidence="5" id="KW-1185">Reference proteome</keyword>
<dbReference type="Proteomes" id="UP001151760">
    <property type="component" value="Unassembled WGS sequence"/>
</dbReference>
<sequence>MTQGFYTKDRLFNVGNQNGNVVNENVQENVGNVLVNGNRVGCSYKEFLACNPKEYDGKGGAVVLTRWIEKMENVQDMSGCSNDQKVKYTAGSIVGKALTCHEMQKLESELWNHAMVGAGHAAYTDRFHELARLVPHLVTPESRMIERYVYGLAPQIRGMVAATEPKTMQKAVQISGALTDEAVRNGSIKKVEKRGNVGETSKDKNGRDDNKRTRTGNVFATTVNPVGRENMGTWSKCTTCNSYHAPGGPCRTCFNCNRPGHLAKDCRGVPRNVNPVNARNPTVRACYECGSTDHVRSACPRLNRAQEPEGNRPNQVAANNGGQGRGNQGNQARGRAFMLGAEEARQDPNIVTVCHEKVARIPLLDGEMLRVLGERPDENVRFLMGVKKQEEIVVVRDFPEVFLDDTILDSSPIQKMRFRLSYNPEETPVAKSPYCLAPSELEELSAQLKELQDKGFIRLSSSLWGAPVLFVKKKDGSFRMCIDYRELNKLTVKNRYPLPRIDFDQLQGS</sequence>
<dbReference type="InterPro" id="IPR001878">
    <property type="entry name" value="Znf_CCHC"/>
</dbReference>
<feature type="region of interest" description="Disordered" evidence="2">
    <location>
        <begin position="303"/>
        <end position="331"/>
    </location>
</feature>
<dbReference type="GO" id="GO:0003964">
    <property type="term" value="F:RNA-directed DNA polymerase activity"/>
    <property type="evidence" value="ECO:0007669"/>
    <property type="project" value="UniProtKB-KW"/>
</dbReference>
<reference evidence="4" key="2">
    <citation type="submission" date="2022-01" db="EMBL/GenBank/DDBJ databases">
        <authorList>
            <person name="Yamashiro T."/>
            <person name="Shiraishi A."/>
            <person name="Satake H."/>
            <person name="Nakayama K."/>
        </authorList>
    </citation>
    <scope>NUCLEOTIDE SEQUENCE</scope>
</reference>
<evidence type="ECO:0000256" key="1">
    <source>
        <dbReference type="PROSITE-ProRule" id="PRU00047"/>
    </source>
</evidence>
<dbReference type="SUPFAM" id="SSF56672">
    <property type="entry name" value="DNA/RNA polymerases"/>
    <property type="match status" value="1"/>
</dbReference>
<keyword evidence="1" id="KW-0479">Metal-binding</keyword>
<dbReference type="SMART" id="SM00343">
    <property type="entry name" value="ZnF_C2HC"/>
    <property type="match status" value="2"/>
</dbReference>
<dbReference type="InterPro" id="IPR036875">
    <property type="entry name" value="Znf_CCHC_sf"/>
</dbReference>
<dbReference type="Gene3D" id="3.10.10.10">
    <property type="entry name" value="HIV Type 1 Reverse Transcriptase, subunit A, domain 1"/>
    <property type="match status" value="1"/>
</dbReference>
<evidence type="ECO:0000256" key="2">
    <source>
        <dbReference type="SAM" id="MobiDB-lite"/>
    </source>
</evidence>
<dbReference type="SUPFAM" id="SSF57756">
    <property type="entry name" value="Retrovirus zinc finger-like domains"/>
    <property type="match status" value="1"/>
</dbReference>
<dbReference type="InterPro" id="IPR043502">
    <property type="entry name" value="DNA/RNA_pol_sf"/>
</dbReference>
<feature type="region of interest" description="Disordered" evidence="2">
    <location>
        <begin position="185"/>
        <end position="214"/>
    </location>
</feature>
<dbReference type="Pfam" id="PF00098">
    <property type="entry name" value="zf-CCHC"/>
    <property type="match status" value="1"/>
</dbReference>
<evidence type="ECO:0000313" key="4">
    <source>
        <dbReference type="EMBL" id="GJS91592.1"/>
    </source>
</evidence>
<reference evidence="4" key="1">
    <citation type="journal article" date="2022" name="Int. J. Mol. Sci.">
        <title>Draft Genome of Tanacetum Coccineum: Genomic Comparison of Closely Related Tanacetum-Family Plants.</title>
        <authorList>
            <person name="Yamashiro T."/>
            <person name="Shiraishi A."/>
            <person name="Nakayama K."/>
            <person name="Satake H."/>
        </authorList>
    </citation>
    <scope>NUCLEOTIDE SEQUENCE</scope>
</reference>
<dbReference type="EMBL" id="BQNB010011517">
    <property type="protein sequence ID" value="GJS91592.1"/>
    <property type="molecule type" value="Genomic_DNA"/>
</dbReference>
<feature type="domain" description="CCHC-type" evidence="3">
    <location>
        <begin position="286"/>
        <end position="301"/>
    </location>
</feature>
<keyword evidence="1" id="KW-0862">Zinc</keyword>
<protein>
    <submittedName>
        <fullName evidence="4">Reverse transcriptase domain-containing protein</fullName>
    </submittedName>
</protein>
<proteinExistence type="predicted"/>
<accession>A0ABQ4ZNW3</accession>
<gene>
    <name evidence="4" type="ORF">Tco_0774228</name>
</gene>
<dbReference type="PANTHER" id="PTHR15503:SF45">
    <property type="entry name" value="RNA-DIRECTED DNA POLYMERASE HOMOLOG"/>
    <property type="match status" value="1"/>
</dbReference>
<feature type="compositionally biased region" description="Basic and acidic residues" evidence="2">
    <location>
        <begin position="189"/>
        <end position="212"/>
    </location>
</feature>
<evidence type="ECO:0000259" key="3">
    <source>
        <dbReference type="PROSITE" id="PS50158"/>
    </source>
</evidence>
<dbReference type="PANTHER" id="PTHR15503">
    <property type="entry name" value="LDOC1 RELATED"/>
    <property type="match status" value="1"/>
</dbReference>
<organism evidence="4 5">
    <name type="scientific">Tanacetum coccineum</name>
    <dbReference type="NCBI Taxonomy" id="301880"/>
    <lineage>
        <taxon>Eukaryota</taxon>
        <taxon>Viridiplantae</taxon>
        <taxon>Streptophyta</taxon>
        <taxon>Embryophyta</taxon>
        <taxon>Tracheophyta</taxon>
        <taxon>Spermatophyta</taxon>
        <taxon>Magnoliopsida</taxon>
        <taxon>eudicotyledons</taxon>
        <taxon>Gunneridae</taxon>
        <taxon>Pentapetalae</taxon>
        <taxon>asterids</taxon>
        <taxon>campanulids</taxon>
        <taxon>Asterales</taxon>
        <taxon>Asteraceae</taxon>
        <taxon>Asteroideae</taxon>
        <taxon>Anthemideae</taxon>
        <taxon>Anthemidinae</taxon>
        <taxon>Tanacetum</taxon>
    </lineage>
</organism>
<dbReference type="PROSITE" id="PS50158">
    <property type="entry name" value="ZF_CCHC"/>
    <property type="match status" value="2"/>
</dbReference>